<dbReference type="eggNOG" id="COG4644">
    <property type="taxonomic scope" value="Bacteria"/>
</dbReference>
<keyword evidence="3" id="KW-0238">DNA-binding</keyword>
<reference evidence="6 7" key="1">
    <citation type="journal article" date="2009" name="Proc. Natl. Acad. Sci. U.S.A.">
        <title>Hamiltonella defensa, genome evolution of protective bacterial endosymbiont from pathogenic ancestors.</title>
        <authorList>
            <person name="Degnan P.H."/>
            <person name="Yu Y."/>
            <person name="Sisneros N."/>
            <person name="Wing R.A."/>
            <person name="Moran N.A."/>
        </authorList>
    </citation>
    <scope>NUCLEOTIDE SEQUENCE [LARGE SCALE GENOMIC DNA]</scope>
    <source>
        <strain evidence="7">5AT</strain>
    </source>
</reference>
<protein>
    <submittedName>
        <fullName evidence="6">Tn3-like transposase</fullName>
    </submittedName>
</protein>
<dbReference type="InterPro" id="IPR047653">
    <property type="entry name" value="Tn3-like_transpos"/>
</dbReference>
<keyword evidence="7" id="KW-1185">Reference proteome</keyword>
<accession>C4K597</accession>
<sequence>MLTVILADAINLGLAKMAEACPGATFNKLDTLRAWHVRDESYSKGLAELVNFQHRLPFAAHWGEGKTSSSDGQNFKVGGRGGQTGQVNLRYGTDPEINFYTHISDQYAPYHIKAITSTIRDATHVLDGLLYHESELRIEEHYTDTNGFTDHIFGLCPPLGYRFAPRIRDLKDNNLYVPDEPKNYPALSNFLGEKIINQKIIRSQWSEYLHLATSTKQGTVTASLMLRKLASYPRQNGLARALREIGRIERTIFSLDWLLDPGLRQRVTAGLNKGESKNTLARAVCFNRLGEIRDRTYELQRHRASGLNLVVASIILWNTFYLERAVNAMRAKGYQFDESLFKHVAPIHWNHINLTGDYAWKQHRHVEKGKFRPLQPIPNP</sequence>
<dbReference type="AlphaFoldDB" id="C4K597"/>
<evidence type="ECO:0000256" key="2">
    <source>
        <dbReference type="ARBA" id="ARBA00022578"/>
    </source>
</evidence>
<dbReference type="Pfam" id="PF01526">
    <property type="entry name" value="DDE_Tnp_Tn3"/>
    <property type="match status" value="1"/>
</dbReference>
<proteinExistence type="inferred from homology"/>
<comment type="similarity">
    <text evidence="1">Belongs to the transposase 7 family.</text>
</comment>
<dbReference type="KEGG" id="hde:HDEF_1055"/>
<dbReference type="InterPro" id="IPR002513">
    <property type="entry name" value="Tn3_Tnp_DDE_dom"/>
</dbReference>
<evidence type="ECO:0000256" key="4">
    <source>
        <dbReference type="ARBA" id="ARBA00023172"/>
    </source>
</evidence>
<dbReference type="EMBL" id="CP001277">
    <property type="protein sequence ID" value="ACQ67741.1"/>
    <property type="molecule type" value="Genomic_DNA"/>
</dbReference>
<evidence type="ECO:0000313" key="7">
    <source>
        <dbReference type="Proteomes" id="UP000002334"/>
    </source>
</evidence>
<keyword evidence="2" id="KW-0815">Transposition</keyword>
<organism evidence="6 7">
    <name type="scientific">Hamiltonella defensa subsp. Acyrthosiphon pisum (strain 5AT)</name>
    <dbReference type="NCBI Taxonomy" id="572265"/>
    <lineage>
        <taxon>Bacteria</taxon>
        <taxon>Pseudomonadati</taxon>
        <taxon>Pseudomonadota</taxon>
        <taxon>Gammaproteobacteria</taxon>
        <taxon>Enterobacterales</taxon>
        <taxon>Enterobacteriaceae</taxon>
        <taxon>aphid secondary symbionts</taxon>
        <taxon>Candidatus Williamhamiltonella</taxon>
    </lineage>
</organism>
<evidence type="ECO:0000256" key="3">
    <source>
        <dbReference type="ARBA" id="ARBA00023125"/>
    </source>
</evidence>
<dbReference type="HOGENOM" id="CLU_009098_2_3_6"/>
<feature type="domain" description="Tn3 transposase DDE" evidence="5">
    <location>
        <begin position="2"/>
        <end position="358"/>
    </location>
</feature>
<dbReference type="GO" id="GO:0003677">
    <property type="term" value="F:DNA binding"/>
    <property type="evidence" value="ECO:0007669"/>
    <property type="project" value="UniProtKB-KW"/>
</dbReference>
<evidence type="ECO:0000259" key="5">
    <source>
        <dbReference type="Pfam" id="PF01526"/>
    </source>
</evidence>
<keyword evidence="4" id="KW-0233">DNA recombination</keyword>
<evidence type="ECO:0000313" key="6">
    <source>
        <dbReference type="EMBL" id="ACQ67741.1"/>
    </source>
</evidence>
<evidence type="ECO:0000256" key="1">
    <source>
        <dbReference type="ARBA" id="ARBA00009402"/>
    </source>
</evidence>
<dbReference type="Proteomes" id="UP000002334">
    <property type="component" value="Chromosome"/>
</dbReference>
<dbReference type="STRING" id="572265.HDEF_1055"/>
<name>C4K597_HAMD5</name>
<dbReference type="GO" id="GO:0006313">
    <property type="term" value="P:DNA transposition"/>
    <property type="evidence" value="ECO:0007669"/>
    <property type="project" value="InterPro"/>
</dbReference>
<gene>
    <name evidence="6" type="ordered locus">HDEF_1055</name>
</gene>
<dbReference type="NCBIfam" id="NF033527">
    <property type="entry name" value="transpos_Tn3"/>
    <property type="match status" value="1"/>
</dbReference>
<dbReference type="GO" id="GO:0004803">
    <property type="term" value="F:transposase activity"/>
    <property type="evidence" value="ECO:0007669"/>
    <property type="project" value="InterPro"/>
</dbReference>